<keyword evidence="2" id="KW-0238">DNA-binding</keyword>
<evidence type="ECO:0000313" key="6">
    <source>
        <dbReference type="Proteomes" id="UP000553776"/>
    </source>
</evidence>
<dbReference type="SMART" id="SM00342">
    <property type="entry name" value="HTH_ARAC"/>
    <property type="match status" value="1"/>
</dbReference>
<evidence type="ECO:0000313" key="5">
    <source>
        <dbReference type="EMBL" id="MBB6692809.1"/>
    </source>
</evidence>
<keyword evidence="1" id="KW-0805">Transcription regulation</keyword>
<evidence type="ECO:0000256" key="2">
    <source>
        <dbReference type="ARBA" id="ARBA00023125"/>
    </source>
</evidence>
<dbReference type="PANTHER" id="PTHR47894:SF1">
    <property type="entry name" value="HTH-TYPE TRANSCRIPTIONAL REGULATOR VQSM"/>
    <property type="match status" value="1"/>
</dbReference>
<dbReference type="Gene3D" id="1.10.10.60">
    <property type="entry name" value="Homeodomain-like"/>
    <property type="match status" value="1"/>
</dbReference>
<dbReference type="PROSITE" id="PS01124">
    <property type="entry name" value="HTH_ARAC_FAMILY_2"/>
    <property type="match status" value="1"/>
</dbReference>
<name>A0A841TZ35_9BACL</name>
<keyword evidence="6" id="KW-1185">Reference proteome</keyword>
<dbReference type="InterPro" id="IPR018060">
    <property type="entry name" value="HTH_AraC"/>
</dbReference>
<dbReference type="InterPro" id="IPR009057">
    <property type="entry name" value="Homeodomain-like_sf"/>
</dbReference>
<protein>
    <submittedName>
        <fullName evidence="5">AraC family transcriptional regulator ligand-binding domain-containing protein</fullName>
    </submittedName>
</protein>
<dbReference type="GO" id="GO:0003700">
    <property type="term" value="F:DNA-binding transcription factor activity"/>
    <property type="evidence" value="ECO:0007669"/>
    <property type="project" value="InterPro"/>
</dbReference>
<dbReference type="EMBL" id="JACJVR010000059">
    <property type="protein sequence ID" value="MBB6692809.1"/>
    <property type="molecule type" value="Genomic_DNA"/>
</dbReference>
<sequence>MTLKPSERIPIPPGFWASLRGLGIAAGDVLRQASLPIDPASGSDAAIEVTVDQYYAVWQAYSDLVGDAAQAVIQLATVFETAQYPPTVLASYHARDFRDALRRMARYKQLCPPESLRVAEEGETCALELEWGNAERPGPPILVGTTLAALLEFGRRGTGRPLTAKLVEVTHSANLGDVRALEAYFGCRVRTGAEANRLTLLRRDLDRPFVSHNAELLEILTPALDRMLDERRRSRSLPETVKGLLKRKLSGRKPDVQSVAEEMGMSDRTLQRRLAEEGSSFKSLLASARHEKAREYLADPSVDIKEVAYRVGYEDLNSFYRAFRQWEGDTPANWRLEHGGTSNPFGA</sequence>
<proteinExistence type="predicted"/>
<dbReference type="Pfam" id="PF12833">
    <property type="entry name" value="HTH_18"/>
    <property type="match status" value="1"/>
</dbReference>
<keyword evidence="3" id="KW-0804">Transcription</keyword>
<dbReference type="GO" id="GO:0005829">
    <property type="term" value="C:cytosol"/>
    <property type="evidence" value="ECO:0007669"/>
    <property type="project" value="TreeGrafter"/>
</dbReference>
<reference evidence="5 6" key="1">
    <citation type="submission" date="2020-08" db="EMBL/GenBank/DDBJ databases">
        <title>Cohnella phylogeny.</title>
        <authorList>
            <person name="Dunlap C."/>
        </authorList>
    </citation>
    <scope>NUCLEOTIDE SEQUENCE [LARGE SCALE GENOMIC DNA]</scope>
    <source>
        <strain evidence="5 6">DSM 25239</strain>
    </source>
</reference>
<evidence type="ECO:0000259" key="4">
    <source>
        <dbReference type="PROSITE" id="PS01124"/>
    </source>
</evidence>
<dbReference type="SUPFAM" id="SSF46689">
    <property type="entry name" value="Homeodomain-like"/>
    <property type="match status" value="1"/>
</dbReference>
<dbReference type="InterPro" id="IPR032687">
    <property type="entry name" value="AraC-type_N"/>
</dbReference>
<gene>
    <name evidence="5" type="ORF">H7B90_15475</name>
</gene>
<accession>A0A841TZ35</accession>
<dbReference type="Proteomes" id="UP000553776">
    <property type="component" value="Unassembled WGS sequence"/>
</dbReference>
<comment type="caution">
    <text evidence="5">The sequence shown here is derived from an EMBL/GenBank/DDBJ whole genome shotgun (WGS) entry which is preliminary data.</text>
</comment>
<dbReference type="PANTHER" id="PTHR47894">
    <property type="entry name" value="HTH-TYPE TRANSCRIPTIONAL REGULATOR GADX"/>
    <property type="match status" value="1"/>
</dbReference>
<feature type="domain" description="HTH araC/xylS-type" evidence="4">
    <location>
        <begin position="239"/>
        <end position="337"/>
    </location>
</feature>
<organism evidence="5 6">
    <name type="scientific">Cohnella xylanilytica</name>
    <dbReference type="NCBI Taxonomy" id="557555"/>
    <lineage>
        <taxon>Bacteria</taxon>
        <taxon>Bacillati</taxon>
        <taxon>Bacillota</taxon>
        <taxon>Bacilli</taxon>
        <taxon>Bacillales</taxon>
        <taxon>Paenibacillaceae</taxon>
        <taxon>Cohnella</taxon>
    </lineage>
</organism>
<evidence type="ECO:0000256" key="1">
    <source>
        <dbReference type="ARBA" id="ARBA00023015"/>
    </source>
</evidence>
<dbReference type="RefSeq" id="WP_185136791.1">
    <property type="nucleotide sequence ID" value="NZ_JACJVR010000059.1"/>
</dbReference>
<dbReference type="GO" id="GO:0000976">
    <property type="term" value="F:transcription cis-regulatory region binding"/>
    <property type="evidence" value="ECO:0007669"/>
    <property type="project" value="TreeGrafter"/>
</dbReference>
<evidence type="ECO:0000256" key="3">
    <source>
        <dbReference type="ARBA" id="ARBA00023163"/>
    </source>
</evidence>
<dbReference type="Pfam" id="PF12625">
    <property type="entry name" value="Arabinose_bd"/>
    <property type="match status" value="1"/>
</dbReference>
<dbReference type="AlphaFoldDB" id="A0A841TZ35"/>